<dbReference type="InterPro" id="IPR012903">
    <property type="entry name" value="Nif11"/>
</dbReference>
<dbReference type="STRING" id="768706.Desor_3755"/>
<dbReference type="PATRIC" id="fig|768706.3.peg.3790"/>
<keyword evidence="3" id="KW-1185">Reference proteome</keyword>
<dbReference type="KEGG" id="dor:Desor_3755"/>
<dbReference type="AlphaFoldDB" id="G7W6T6"/>
<sequence length="94" mass="10258">MSKQQLEGFYKKLAEDKALKDQVTAIRGEIDTVYAGMVKIARDNGFDITAEDIRAMHAADQELDDAQLDSVAGGCSSVCGEVCGMFLGHWMGRQ</sequence>
<evidence type="ECO:0000313" key="3">
    <source>
        <dbReference type="Proteomes" id="UP000006346"/>
    </source>
</evidence>
<dbReference type="HOGENOM" id="CLU_2381485_0_0_9"/>
<dbReference type="RefSeq" id="WP_014186026.1">
    <property type="nucleotide sequence ID" value="NC_016584.1"/>
</dbReference>
<accession>G7W6T6</accession>
<evidence type="ECO:0000313" key="2">
    <source>
        <dbReference type="EMBL" id="AET69218.1"/>
    </source>
</evidence>
<dbReference type="Proteomes" id="UP000006346">
    <property type="component" value="Chromosome"/>
</dbReference>
<dbReference type="NCBIfam" id="TIGR03798">
    <property type="entry name" value="leader_Nif11"/>
    <property type="match status" value="1"/>
</dbReference>
<name>G7W6T6_DESOD</name>
<organism evidence="2 3">
    <name type="scientific">Desulfosporosinus orientis (strain ATCC 19365 / DSM 765 / NCIMB 8382 / VKM B-1628 / Singapore I)</name>
    <name type="common">Desulfotomaculum orientis</name>
    <dbReference type="NCBI Taxonomy" id="768706"/>
    <lineage>
        <taxon>Bacteria</taxon>
        <taxon>Bacillati</taxon>
        <taxon>Bacillota</taxon>
        <taxon>Clostridia</taxon>
        <taxon>Eubacteriales</taxon>
        <taxon>Desulfitobacteriaceae</taxon>
        <taxon>Desulfosporosinus</taxon>
    </lineage>
</organism>
<reference evidence="2 3" key="2">
    <citation type="journal article" date="2012" name="J. Bacteriol.">
        <title>Complete genome sequences of Desulfosporosinus orientis DSM765T, Desulfosporosinus youngiae DSM17734T, Desulfosporosinus meridiei DSM13257T, and Desulfosporosinus acidiphilus DSM22704T.</title>
        <authorList>
            <person name="Pester M."/>
            <person name="Brambilla E."/>
            <person name="Alazard D."/>
            <person name="Rattei T."/>
            <person name="Weinmaier T."/>
            <person name="Han J."/>
            <person name="Lucas S."/>
            <person name="Lapidus A."/>
            <person name="Cheng J.F."/>
            <person name="Goodwin L."/>
            <person name="Pitluck S."/>
            <person name="Peters L."/>
            <person name="Ovchinnikova G."/>
            <person name="Teshima H."/>
            <person name="Detter J.C."/>
            <person name="Han C.S."/>
            <person name="Tapia R."/>
            <person name="Land M.L."/>
            <person name="Hauser L."/>
            <person name="Kyrpides N.C."/>
            <person name="Ivanova N.N."/>
            <person name="Pagani I."/>
            <person name="Huntmann M."/>
            <person name="Wei C.L."/>
            <person name="Davenport K.W."/>
            <person name="Daligault H."/>
            <person name="Chain P.S."/>
            <person name="Chen A."/>
            <person name="Mavromatis K."/>
            <person name="Markowitz V."/>
            <person name="Szeto E."/>
            <person name="Mikhailova N."/>
            <person name="Pati A."/>
            <person name="Wagner M."/>
            <person name="Woyke T."/>
            <person name="Ollivier B."/>
            <person name="Klenk H.P."/>
            <person name="Spring S."/>
            <person name="Loy A."/>
        </authorList>
    </citation>
    <scope>NUCLEOTIDE SEQUENCE [LARGE SCALE GENOMIC DNA]</scope>
    <source>
        <strain evidence="3">ATCC 19365 / DSM 765 / NCIMB 8382 / VKM B-1628</strain>
    </source>
</reference>
<proteinExistence type="predicted"/>
<dbReference type="InterPro" id="IPR022516">
    <property type="entry name" value="CHP03798_Ocin"/>
</dbReference>
<reference evidence="3" key="1">
    <citation type="submission" date="2011-11" db="EMBL/GenBank/DDBJ databases">
        <title>Complete sequence of Desulfosporosinus orientis DSM 765.</title>
        <authorList>
            <person name="Lucas S."/>
            <person name="Han J."/>
            <person name="Lapidus A."/>
            <person name="Cheng J.-F."/>
            <person name="Goodwin L."/>
            <person name="Pitluck S."/>
            <person name="Peters L."/>
            <person name="Ovchinnikova G."/>
            <person name="Teshima H."/>
            <person name="Detter J.C."/>
            <person name="Han C."/>
            <person name="Tapia R."/>
            <person name="Land M."/>
            <person name="Hauser L."/>
            <person name="Kyrpides N."/>
            <person name="Ivanova N."/>
            <person name="Pagani I."/>
            <person name="Pester M."/>
            <person name="Spring S."/>
            <person name="Ollivier B."/>
            <person name="Rattei T."/>
            <person name="Klenk H.-P."/>
            <person name="Wagner M."/>
            <person name="Loy A."/>
            <person name="Woyke T."/>
        </authorList>
    </citation>
    <scope>NUCLEOTIDE SEQUENCE [LARGE SCALE GENOMIC DNA]</scope>
    <source>
        <strain evidence="3">ATCC 19365 / DSM 765 / NCIMB 8382 / VKM B-1628</strain>
    </source>
</reference>
<feature type="domain" description="Nif11" evidence="1">
    <location>
        <begin position="1"/>
        <end position="52"/>
    </location>
</feature>
<evidence type="ECO:0000259" key="1">
    <source>
        <dbReference type="Pfam" id="PF07862"/>
    </source>
</evidence>
<dbReference type="EMBL" id="CP003108">
    <property type="protein sequence ID" value="AET69218.1"/>
    <property type="molecule type" value="Genomic_DNA"/>
</dbReference>
<protein>
    <submittedName>
        <fullName evidence="2">Bacteriocin propeptide, TIGR03798 family</fullName>
    </submittedName>
</protein>
<dbReference type="Pfam" id="PF07862">
    <property type="entry name" value="Nif11"/>
    <property type="match status" value="1"/>
</dbReference>
<gene>
    <name evidence="2" type="ordered locus">Desor_3755</name>
</gene>